<dbReference type="EMBL" id="JASMRN010000015">
    <property type="protein sequence ID" value="MEZ7516569.1"/>
    <property type="molecule type" value="Genomic_DNA"/>
</dbReference>
<dbReference type="InterPro" id="IPR011652">
    <property type="entry name" value="MORN_2"/>
</dbReference>
<dbReference type="Pfam" id="PF07661">
    <property type="entry name" value="MORN_2"/>
    <property type="match status" value="2"/>
</dbReference>
<comment type="caution">
    <text evidence="2">The sequence shown here is derived from an EMBL/GenBank/DDBJ whole genome shotgun (WGS) entry which is preliminary data.</text>
</comment>
<feature type="chain" id="PRO_5045218712" description="Antitoxin component YwqK of the YwqJK toxin-antitoxin module" evidence="1">
    <location>
        <begin position="24"/>
        <end position="232"/>
    </location>
</feature>
<proteinExistence type="predicted"/>
<evidence type="ECO:0008006" key="4">
    <source>
        <dbReference type="Google" id="ProtNLM"/>
    </source>
</evidence>
<evidence type="ECO:0000313" key="3">
    <source>
        <dbReference type="Proteomes" id="UP001568894"/>
    </source>
</evidence>
<dbReference type="SUPFAM" id="SSF82185">
    <property type="entry name" value="Histone H3 K4-specific methyltransferase SET7/9 N-terminal domain"/>
    <property type="match status" value="2"/>
</dbReference>
<keyword evidence="3" id="KW-1185">Reference proteome</keyword>
<reference evidence="2 3" key="1">
    <citation type="submission" date="2023-05" db="EMBL/GenBank/DDBJ databases">
        <title>Adaptations of aquatic viruses from atmosphere-close ecosystems of the Central Arctic Ocean.</title>
        <authorList>
            <person name="Rahlff J."/>
            <person name="Holmfeldt K."/>
        </authorList>
    </citation>
    <scope>NUCLEOTIDE SEQUENCE [LARGE SCALE GENOMIC DNA]</scope>
    <source>
        <strain evidence="2 3">Arc14</strain>
    </source>
</reference>
<dbReference type="Proteomes" id="UP001568894">
    <property type="component" value="Unassembled WGS sequence"/>
</dbReference>
<organism evidence="2 3">
    <name type="scientific">Flavobacterium frigidarium</name>
    <dbReference type="NCBI Taxonomy" id="99286"/>
    <lineage>
        <taxon>Bacteria</taxon>
        <taxon>Pseudomonadati</taxon>
        <taxon>Bacteroidota</taxon>
        <taxon>Flavobacteriia</taxon>
        <taxon>Flavobacteriales</taxon>
        <taxon>Flavobacteriaceae</taxon>
        <taxon>Flavobacterium</taxon>
    </lineage>
</organism>
<gene>
    <name evidence="2" type="ORF">QO192_14900</name>
</gene>
<dbReference type="RefSeq" id="WP_371571859.1">
    <property type="nucleotide sequence ID" value="NZ_JASMRN010000015.1"/>
</dbReference>
<dbReference type="PANTHER" id="PTHR33706:SF1">
    <property type="entry name" value="TPR REPEAT PROTEIN"/>
    <property type="match status" value="1"/>
</dbReference>
<dbReference type="Gene3D" id="2.20.110.10">
    <property type="entry name" value="Histone H3 K4-specific methyltransferase SET7/9 N-terminal domain"/>
    <property type="match status" value="1"/>
</dbReference>
<protein>
    <recommendedName>
        <fullName evidence="4">Antitoxin component YwqK of the YwqJK toxin-antitoxin module</fullName>
    </recommendedName>
</protein>
<evidence type="ECO:0000313" key="2">
    <source>
        <dbReference type="EMBL" id="MEZ7516569.1"/>
    </source>
</evidence>
<evidence type="ECO:0000256" key="1">
    <source>
        <dbReference type="SAM" id="SignalP"/>
    </source>
</evidence>
<accession>A0ABV4KFW3</accession>
<keyword evidence="1" id="KW-0732">Signal</keyword>
<feature type="signal peptide" evidence="1">
    <location>
        <begin position="1"/>
        <end position="23"/>
    </location>
</feature>
<sequence>MKILNRLAIIGALFISTVATSQATLNAVDTNGKKNGLWKGTYEFSKRPRYEGTFINGKETGTFKFFDDTRAGSVIATREFNEQNNSAYTIFYDQSKNKVSEGVVLDKKFEGPWKYYHKASTVVMTLENYEKGQLTGTRTVYYPNGNIAEEVMYAKNKKNGNCKIYSENGIVLEETIYKNDEYNGLAIFRNAQGAIVSKGNFFNNKKVGVWEFFEKGKKIKETNFDFQQNSSK</sequence>
<dbReference type="PANTHER" id="PTHR33706">
    <property type="entry name" value="MORN VARIANT REPEAT PROTEIN"/>
    <property type="match status" value="1"/>
</dbReference>
<name>A0ABV4KFW3_9FLAO</name>
<dbReference type="Gene3D" id="3.90.930.1">
    <property type="match status" value="1"/>
</dbReference>